<keyword evidence="1" id="KW-1133">Transmembrane helix</keyword>
<evidence type="ECO:0000256" key="1">
    <source>
        <dbReference type="SAM" id="Phobius"/>
    </source>
</evidence>
<protein>
    <submittedName>
        <fullName evidence="2">Uncharacterized protein</fullName>
    </submittedName>
</protein>
<keyword evidence="1" id="KW-0472">Membrane</keyword>
<feature type="transmembrane region" description="Helical" evidence="1">
    <location>
        <begin position="7"/>
        <end position="29"/>
    </location>
</feature>
<accession>A0A1W2GK44</accession>
<reference evidence="2 3" key="1">
    <citation type="submission" date="2017-04" db="EMBL/GenBank/DDBJ databases">
        <authorList>
            <person name="Afonso C.L."/>
            <person name="Miller P.J."/>
            <person name="Scott M.A."/>
            <person name="Spackman E."/>
            <person name="Goraichik I."/>
            <person name="Dimitrov K.M."/>
            <person name="Suarez D.L."/>
            <person name="Swayne D.E."/>
        </authorList>
    </citation>
    <scope>NUCLEOTIDE SEQUENCE [LARGE SCALE GENOMIC DNA]</scope>
    <source>
        <strain evidence="2 3">DSM 26133</strain>
    </source>
</reference>
<evidence type="ECO:0000313" key="2">
    <source>
        <dbReference type="EMBL" id="SMD37029.1"/>
    </source>
</evidence>
<name>A0A1W2GK44_REIFA</name>
<keyword evidence="3" id="KW-1185">Reference proteome</keyword>
<feature type="transmembrane region" description="Helical" evidence="1">
    <location>
        <begin position="44"/>
        <end position="64"/>
    </location>
</feature>
<dbReference type="AlphaFoldDB" id="A0A1W2GK44"/>
<sequence length="65" mass="7669">MEYLVKILSLIIVILVFGFIGALIRFIFIKEKRSFWLVYTERLYLNYVIAIGLLTLIALVYLNIK</sequence>
<gene>
    <name evidence="2" type="ORF">SAMN04488029_3196</name>
</gene>
<dbReference type="EMBL" id="FWYF01000003">
    <property type="protein sequence ID" value="SMD37029.1"/>
    <property type="molecule type" value="Genomic_DNA"/>
</dbReference>
<organism evidence="2 3">
    <name type="scientific">Reichenbachiella faecimaris</name>
    <dbReference type="NCBI Taxonomy" id="692418"/>
    <lineage>
        <taxon>Bacteria</taxon>
        <taxon>Pseudomonadati</taxon>
        <taxon>Bacteroidota</taxon>
        <taxon>Cytophagia</taxon>
        <taxon>Cytophagales</taxon>
        <taxon>Reichenbachiellaceae</taxon>
        <taxon>Reichenbachiella</taxon>
    </lineage>
</organism>
<evidence type="ECO:0000313" key="3">
    <source>
        <dbReference type="Proteomes" id="UP000192472"/>
    </source>
</evidence>
<proteinExistence type="predicted"/>
<dbReference type="STRING" id="692418.SAMN04488029_3196"/>
<dbReference type="Proteomes" id="UP000192472">
    <property type="component" value="Unassembled WGS sequence"/>
</dbReference>
<keyword evidence="1" id="KW-0812">Transmembrane</keyword>